<dbReference type="InterPro" id="IPR002293">
    <property type="entry name" value="AA/rel_permease1"/>
</dbReference>
<dbReference type="Gene3D" id="1.20.1740.10">
    <property type="entry name" value="Amino acid/polyamine transporter I"/>
    <property type="match status" value="1"/>
</dbReference>
<feature type="transmembrane region" description="Helical" evidence="6">
    <location>
        <begin position="374"/>
        <end position="394"/>
    </location>
</feature>
<evidence type="ECO:0000256" key="6">
    <source>
        <dbReference type="SAM" id="Phobius"/>
    </source>
</evidence>
<dbReference type="EMBL" id="KN837179">
    <property type="protein sequence ID" value="KIJ36348.1"/>
    <property type="molecule type" value="Genomic_DNA"/>
</dbReference>
<dbReference type="PANTHER" id="PTHR11785">
    <property type="entry name" value="AMINO ACID TRANSPORTER"/>
    <property type="match status" value="1"/>
</dbReference>
<dbReference type="HOGENOM" id="CLU_013661_4_1_1"/>
<dbReference type="PIRSF" id="PIRSF006060">
    <property type="entry name" value="AA_transporter"/>
    <property type="match status" value="1"/>
</dbReference>
<feature type="transmembrane region" description="Helical" evidence="6">
    <location>
        <begin position="50"/>
        <end position="70"/>
    </location>
</feature>
<feature type="transmembrane region" description="Helical" evidence="6">
    <location>
        <begin position="409"/>
        <end position="429"/>
    </location>
</feature>
<evidence type="ECO:0000313" key="7">
    <source>
        <dbReference type="EMBL" id="KIJ36348.1"/>
    </source>
</evidence>
<protein>
    <recommendedName>
        <fullName evidence="9">Amino acid transporter</fullName>
    </recommendedName>
</protein>
<dbReference type="GO" id="GO:0015179">
    <property type="term" value="F:L-amino acid transmembrane transporter activity"/>
    <property type="evidence" value="ECO:0007669"/>
    <property type="project" value="TreeGrafter"/>
</dbReference>
<evidence type="ECO:0008006" key="9">
    <source>
        <dbReference type="Google" id="ProtNLM"/>
    </source>
</evidence>
<reference evidence="7 8" key="1">
    <citation type="submission" date="2014-06" db="EMBL/GenBank/DDBJ databases">
        <title>Evolutionary Origins and Diversification of the Mycorrhizal Mutualists.</title>
        <authorList>
            <consortium name="DOE Joint Genome Institute"/>
            <consortium name="Mycorrhizal Genomics Consortium"/>
            <person name="Kohler A."/>
            <person name="Kuo A."/>
            <person name="Nagy L.G."/>
            <person name="Floudas D."/>
            <person name="Copeland A."/>
            <person name="Barry K.W."/>
            <person name="Cichocki N."/>
            <person name="Veneault-Fourrey C."/>
            <person name="LaButti K."/>
            <person name="Lindquist E.A."/>
            <person name="Lipzen A."/>
            <person name="Lundell T."/>
            <person name="Morin E."/>
            <person name="Murat C."/>
            <person name="Riley R."/>
            <person name="Ohm R."/>
            <person name="Sun H."/>
            <person name="Tunlid A."/>
            <person name="Henrissat B."/>
            <person name="Grigoriev I.V."/>
            <person name="Hibbett D.S."/>
            <person name="Martin F."/>
        </authorList>
    </citation>
    <scope>NUCLEOTIDE SEQUENCE [LARGE SCALE GENOMIC DNA]</scope>
    <source>
        <strain evidence="7 8">SS14</strain>
    </source>
</reference>
<dbReference type="AlphaFoldDB" id="A0A0C9U0T0"/>
<keyword evidence="2 6" id="KW-0812">Transmembrane</keyword>
<feature type="transmembrane region" description="Helical" evidence="6">
    <location>
        <begin position="129"/>
        <end position="147"/>
    </location>
</feature>
<evidence type="ECO:0000256" key="5">
    <source>
        <dbReference type="SAM" id="MobiDB-lite"/>
    </source>
</evidence>
<dbReference type="Proteomes" id="UP000054279">
    <property type="component" value="Unassembled WGS sequence"/>
</dbReference>
<feature type="transmembrane region" description="Helical" evidence="6">
    <location>
        <begin position="200"/>
        <end position="221"/>
    </location>
</feature>
<keyword evidence="8" id="KW-1185">Reference proteome</keyword>
<organism evidence="7 8">
    <name type="scientific">Sphaerobolus stellatus (strain SS14)</name>
    <dbReference type="NCBI Taxonomy" id="990650"/>
    <lineage>
        <taxon>Eukaryota</taxon>
        <taxon>Fungi</taxon>
        <taxon>Dikarya</taxon>
        <taxon>Basidiomycota</taxon>
        <taxon>Agaricomycotina</taxon>
        <taxon>Agaricomycetes</taxon>
        <taxon>Phallomycetidae</taxon>
        <taxon>Geastrales</taxon>
        <taxon>Sphaerobolaceae</taxon>
        <taxon>Sphaerobolus</taxon>
    </lineage>
</organism>
<dbReference type="PANTHER" id="PTHR11785:SF498">
    <property type="entry name" value="HIGH-AFFINITY METHIONINE PERMEASE"/>
    <property type="match status" value="1"/>
</dbReference>
<feature type="transmembrane region" description="Helical" evidence="6">
    <location>
        <begin position="450"/>
        <end position="474"/>
    </location>
</feature>
<evidence type="ECO:0000256" key="2">
    <source>
        <dbReference type="ARBA" id="ARBA00022692"/>
    </source>
</evidence>
<dbReference type="Pfam" id="PF13520">
    <property type="entry name" value="AA_permease_2"/>
    <property type="match status" value="1"/>
</dbReference>
<accession>A0A0C9U0T0</accession>
<proteinExistence type="predicted"/>
<dbReference type="InterPro" id="IPR050598">
    <property type="entry name" value="AminoAcid_Transporter"/>
</dbReference>
<feature type="transmembrane region" description="Helical" evidence="6">
    <location>
        <begin position="486"/>
        <end position="508"/>
    </location>
</feature>
<comment type="subcellular location">
    <subcellularLocation>
        <location evidence="1">Membrane</location>
        <topology evidence="1">Multi-pass membrane protein</topology>
    </subcellularLocation>
</comment>
<sequence>MSRTYGEDDEVSSTTPLLGRERSPPVDGNTTVPDDGGRYFDDVPASKRQLGVLSSVSLIFNRMIGTGIYATPSLILRASGSVGLFFTLWLLGALIAAVGMAVFVEFGTGIPRNGGEKNYLEYIYKRPRLLATCCYIMFACMLGWSSANSVVFGEYMVHAFGGQITQWNTRIVGFVCISLVTAIHIFHLNLGLRIQNTLAVVKFGVLIFLVGSGLLASLGLIRLEHKANNFENIWEGTTKDPNAFVSGLYNVLWSFNGYSNAHYALSETKDPVKTIKRAAPIAMMSMTAIYFLVNISYLAVVPKEQIEAGGRVIAALYFGNLFGNIAERVLSIVICMSTFGNIQAVCFSQSRAIQELGREGVIPFSAYFASNAPFNTPFLALSFSLAVNAFWMFVPPPGDAFNFVANVNLLPIAWINLAISGGLLCVYLSRYEWFRASPKQKREGEEWNPPYQAGVVAVGTFFFANVFLFFAPFIPPKQLFRLYDHLPYWSHIAGAAVVIGIGIIYWYIWAKLLPQIGRYRLEREIVIQADGVSRVAIRKIPVNVL</sequence>
<feature type="transmembrane region" description="Helical" evidence="6">
    <location>
        <begin position="82"/>
        <end position="108"/>
    </location>
</feature>
<feature type="transmembrane region" description="Helical" evidence="6">
    <location>
        <begin position="281"/>
        <end position="301"/>
    </location>
</feature>
<evidence type="ECO:0000256" key="4">
    <source>
        <dbReference type="ARBA" id="ARBA00023136"/>
    </source>
</evidence>
<dbReference type="OrthoDB" id="5982228at2759"/>
<gene>
    <name evidence="7" type="ORF">M422DRAFT_261303</name>
</gene>
<evidence type="ECO:0000256" key="1">
    <source>
        <dbReference type="ARBA" id="ARBA00004141"/>
    </source>
</evidence>
<keyword evidence="3 6" id="KW-1133">Transmembrane helix</keyword>
<evidence type="ECO:0000256" key="3">
    <source>
        <dbReference type="ARBA" id="ARBA00022989"/>
    </source>
</evidence>
<feature type="region of interest" description="Disordered" evidence="5">
    <location>
        <begin position="1"/>
        <end position="38"/>
    </location>
</feature>
<name>A0A0C9U0T0_SPHS4</name>
<dbReference type="GO" id="GO:0016020">
    <property type="term" value="C:membrane"/>
    <property type="evidence" value="ECO:0007669"/>
    <property type="project" value="UniProtKB-SubCell"/>
</dbReference>
<feature type="transmembrane region" description="Helical" evidence="6">
    <location>
        <begin position="167"/>
        <end position="188"/>
    </location>
</feature>
<evidence type="ECO:0000313" key="8">
    <source>
        <dbReference type="Proteomes" id="UP000054279"/>
    </source>
</evidence>
<keyword evidence="4 6" id="KW-0472">Membrane</keyword>